<dbReference type="InterPro" id="IPR040632">
    <property type="entry name" value="Sulfotransfer_4"/>
</dbReference>
<dbReference type="EMBL" id="BPWL01000001">
    <property type="protein sequence ID" value="GJJ06028.1"/>
    <property type="molecule type" value="Genomic_DNA"/>
</dbReference>
<dbReference type="AlphaFoldDB" id="A0AAV5A051"/>
<dbReference type="SUPFAM" id="SSF52540">
    <property type="entry name" value="P-loop containing nucleoside triphosphate hydrolases"/>
    <property type="match status" value="1"/>
</dbReference>
<accession>A0AAV5A051</accession>
<protein>
    <recommendedName>
        <fullName evidence="3">P-loop containing nucleoside triphosphate hydrolase protein</fullName>
    </recommendedName>
</protein>
<evidence type="ECO:0008006" key="3">
    <source>
        <dbReference type="Google" id="ProtNLM"/>
    </source>
</evidence>
<dbReference type="PANTHER" id="PTHR36978">
    <property type="entry name" value="P-LOOP CONTAINING NUCLEOTIDE TRIPHOSPHATE HYDROLASE"/>
    <property type="match status" value="1"/>
</dbReference>
<proteinExistence type="predicted"/>
<reference evidence="1" key="1">
    <citation type="submission" date="2021-10" db="EMBL/GenBank/DDBJ databases">
        <title>De novo Genome Assembly of Clathrus columnatus (Basidiomycota, Fungi) Using Illumina and Nanopore Sequence Data.</title>
        <authorList>
            <person name="Ogiso-Tanaka E."/>
            <person name="Itagaki H."/>
            <person name="Hosoya T."/>
            <person name="Hosaka K."/>
        </authorList>
    </citation>
    <scope>NUCLEOTIDE SEQUENCE</scope>
    <source>
        <strain evidence="1">MO-923</strain>
    </source>
</reference>
<evidence type="ECO:0000313" key="1">
    <source>
        <dbReference type="EMBL" id="GJJ06028.1"/>
    </source>
</evidence>
<dbReference type="Gene3D" id="3.40.50.300">
    <property type="entry name" value="P-loop containing nucleotide triphosphate hydrolases"/>
    <property type="match status" value="1"/>
</dbReference>
<dbReference type="Pfam" id="PF17784">
    <property type="entry name" value="Sulfotransfer_4"/>
    <property type="match status" value="1"/>
</dbReference>
<keyword evidence="2" id="KW-1185">Reference proteome</keyword>
<comment type="caution">
    <text evidence="1">The sequence shown here is derived from an EMBL/GenBank/DDBJ whole genome shotgun (WGS) entry which is preliminary data.</text>
</comment>
<organism evidence="1 2">
    <name type="scientific">Clathrus columnatus</name>
    <dbReference type="NCBI Taxonomy" id="1419009"/>
    <lineage>
        <taxon>Eukaryota</taxon>
        <taxon>Fungi</taxon>
        <taxon>Dikarya</taxon>
        <taxon>Basidiomycota</taxon>
        <taxon>Agaricomycotina</taxon>
        <taxon>Agaricomycetes</taxon>
        <taxon>Phallomycetidae</taxon>
        <taxon>Phallales</taxon>
        <taxon>Clathraceae</taxon>
        <taxon>Clathrus</taxon>
    </lineage>
</organism>
<sequence>MSSGPKVICLGLGRTGTTSLRTALEILGLGPCYHMSTVLQKGNPKDFELWTQIGTGIIILRPGQFEGSDSEIIDKLLGEYRSVLDYPAVLYHEAIYQAYPDAKYILTTRDPSKWEASMNQTILRCVDALEENKHRPPILEAMLSWFKDELLGRYHKDINIDSQGEFNRHNERIRSMIPHDKLLIYEVTQGWTPLVKFLGLETPNEPFPNANDSSVFNDVILPALRTFGSQFDKEAEGTLETNRTITLP</sequence>
<dbReference type="PANTHER" id="PTHR36978:SF4">
    <property type="entry name" value="P-LOOP CONTAINING NUCLEOSIDE TRIPHOSPHATE HYDROLASE PROTEIN"/>
    <property type="match status" value="1"/>
</dbReference>
<dbReference type="Proteomes" id="UP001050691">
    <property type="component" value="Unassembled WGS sequence"/>
</dbReference>
<dbReference type="InterPro" id="IPR027417">
    <property type="entry name" value="P-loop_NTPase"/>
</dbReference>
<gene>
    <name evidence="1" type="ORF">Clacol_000215</name>
</gene>
<name>A0AAV5A051_9AGAM</name>
<evidence type="ECO:0000313" key="2">
    <source>
        <dbReference type="Proteomes" id="UP001050691"/>
    </source>
</evidence>